<name>A0A852SP20_9MICO</name>
<proteinExistence type="predicted"/>
<evidence type="ECO:0000313" key="1">
    <source>
        <dbReference type="EMBL" id="NYD70569.1"/>
    </source>
</evidence>
<organism evidence="1 2">
    <name type="scientific">Herbiconiux flava</name>
    <dbReference type="NCBI Taxonomy" id="881268"/>
    <lineage>
        <taxon>Bacteria</taxon>
        <taxon>Bacillati</taxon>
        <taxon>Actinomycetota</taxon>
        <taxon>Actinomycetes</taxon>
        <taxon>Micrococcales</taxon>
        <taxon>Microbacteriaceae</taxon>
        <taxon>Herbiconiux</taxon>
    </lineage>
</organism>
<accession>A0A852SP20</accession>
<keyword evidence="2" id="KW-1185">Reference proteome</keyword>
<gene>
    <name evidence="1" type="ORF">BJ984_001727</name>
</gene>
<reference evidence="1 2" key="1">
    <citation type="submission" date="2020-07" db="EMBL/GenBank/DDBJ databases">
        <title>Sequencing the genomes of 1000 actinobacteria strains.</title>
        <authorList>
            <person name="Klenk H.-P."/>
        </authorList>
    </citation>
    <scope>NUCLEOTIDE SEQUENCE [LARGE SCALE GENOMIC DNA]</scope>
    <source>
        <strain evidence="1 2">DSM 26474</strain>
    </source>
</reference>
<protein>
    <submittedName>
        <fullName evidence="1">Uncharacterized protein</fullName>
    </submittedName>
</protein>
<dbReference type="RefSeq" id="WP_309298944.1">
    <property type="nucleotide sequence ID" value="NZ_BSEW01000001.1"/>
</dbReference>
<dbReference type="Proteomes" id="UP000549913">
    <property type="component" value="Unassembled WGS sequence"/>
</dbReference>
<sequence>MATKVLACSAPLADKVADTLPLDVKLHLRKRSHHREHHCPYRRSGVNITAAAIHLKASPGMCAV</sequence>
<evidence type="ECO:0000313" key="2">
    <source>
        <dbReference type="Proteomes" id="UP000549913"/>
    </source>
</evidence>
<dbReference type="AlphaFoldDB" id="A0A852SP20"/>
<comment type="caution">
    <text evidence="1">The sequence shown here is derived from an EMBL/GenBank/DDBJ whole genome shotgun (WGS) entry which is preliminary data.</text>
</comment>
<dbReference type="EMBL" id="JACCBM010000001">
    <property type="protein sequence ID" value="NYD70569.1"/>
    <property type="molecule type" value="Genomic_DNA"/>
</dbReference>